<feature type="transmembrane region" description="Helical" evidence="8">
    <location>
        <begin position="34"/>
        <end position="51"/>
    </location>
</feature>
<comment type="similarity">
    <text evidence="2">Belongs to the EamA transporter family.</text>
</comment>
<dbReference type="SUPFAM" id="SSF103481">
    <property type="entry name" value="Multidrug resistance efflux transporter EmrE"/>
    <property type="match status" value="2"/>
</dbReference>
<proteinExistence type="inferred from homology"/>
<evidence type="ECO:0000313" key="10">
    <source>
        <dbReference type="Proteomes" id="UP000664731"/>
    </source>
</evidence>
<dbReference type="InterPro" id="IPR037185">
    <property type="entry name" value="EmrE-like"/>
</dbReference>
<dbReference type="EMBL" id="JAFNME010000019">
    <property type="protein sequence ID" value="MBO1250054.1"/>
    <property type="molecule type" value="Genomic_DNA"/>
</dbReference>
<feature type="transmembrane region" description="Helical" evidence="8">
    <location>
        <begin position="178"/>
        <end position="198"/>
    </location>
</feature>
<comment type="caution">
    <text evidence="9">The sequence shown here is derived from an EMBL/GenBank/DDBJ whole genome shotgun (WGS) entry which is preliminary data.</text>
</comment>
<feature type="transmembrane region" description="Helical" evidence="8">
    <location>
        <begin position="274"/>
        <end position="292"/>
    </location>
</feature>
<feature type="transmembrane region" description="Helical" evidence="8">
    <location>
        <begin position="218"/>
        <end position="236"/>
    </location>
</feature>
<feature type="transmembrane region" description="Helical" evidence="8">
    <location>
        <begin position="5"/>
        <end position="22"/>
    </location>
</feature>
<feature type="transmembrane region" description="Helical" evidence="8">
    <location>
        <begin position="102"/>
        <end position="120"/>
    </location>
</feature>
<dbReference type="GO" id="GO:0005886">
    <property type="term" value="C:plasma membrane"/>
    <property type="evidence" value="ECO:0007669"/>
    <property type="project" value="UniProtKB-SubCell"/>
</dbReference>
<keyword evidence="3" id="KW-0813">Transport</keyword>
<keyword evidence="6 8" id="KW-1133">Transmembrane helix</keyword>
<evidence type="ECO:0000256" key="4">
    <source>
        <dbReference type="ARBA" id="ARBA00022475"/>
    </source>
</evidence>
<keyword evidence="7 8" id="KW-0472">Membrane</keyword>
<dbReference type="Proteomes" id="UP000664731">
    <property type="component" value="Unassembled WGS sequence"/>
</dbReference>
<accession>A0A939KE57</accession>
<evidence type="ECO:0000256" key="8">
    <source>
        <dbReference type="SAM" id="Phobius"/>
    </source>
</evidence>
<reference evidence="9" key="1">
    <citation type="submission" date="2021-03" db="EMBL/GenBank/DDBJ databases">
        <title>Comamonas denitrificans.</title>
        <authorList>
            <person name="Finster K."/>
        </authorList>
    </citation>
    <scope>NUCLEOTIDE SEQUENCE</scope>
    <source>
        <strain evidence="9">MM2021_4</strain>
    </source>
</reference>
<name>A0A939KE57_9BURK</name>
<evidence type="ECO:0000256" key="7">
    <source>
        <dbReference type="ARBA" id="ARBA00023136"/>
    </source>
</evidence>
<evidence type="ECO:0000256" key="6">
    <source>
        <dbReference type="ARBA" id="ARBA00022989"/>
    </source>
</evidence>
<evidence type="ECO:0000256" key="1">
    <source>
        <dbReference type="ARBA" id="ARBA00004651"/>
    </source>
</evidence>
<feature type="transmembrane region" description="Helical" evidence="8">
    <location>
        <begin position="243"/>
        <end position="262"/>
    </location>
</feature>
<evidence type="ECO:0000313" key="9">
    <source>
        <dbReference type="EMBL" id="MBO1250054.1"/>
    </source>
</evidence>
<dbReference type="NCBIfam" id="TIGR00688">
    <property type="entry name" value="rarD"/>
    <property type="match status" value="1"/>
</dbReference>
<sequence>MVRGVLASVVGSFLFGGMYYFAPFLAPLAGEQIFGWRMVATLPFTTLLLIYSGQSRQVLAIVRRVQRYWRLGALLLLSAALFGVQLWLFLWAPLNGLALPTSLGYFLLPLVMVLAGRLVFNERLSRLQQVATALASAGVAWELLRGAGLDWPTWLVAIGYTAYFVLRRLMRTDSLAGHWLDVLILLPVCLWFVVVTPVEPVNALSGWLAVVQTPKLHIFIPLLGVVSGIALALYMTAHRLLPLGLFGLLSYVEPILLLLAAMLLGERIQPGQEVMYFLIAAAVVVMAFEGLMQLRNKPGAS</sequence>
<organism evidence="9 10">
    <name type="scientific">Comamonas denitrificans</name>
    <dbReference type="NCBI Taxonomy" id="117506"/>
    <lineage>
        <taxon>Bacteria</taxon>
        <taxon>Pseudomonadati</taxon>
        <taxon>Pseudomonadota</taxon>
        <taxon>Betaproteobacteria</taxon>
        <taxon>Burkholderiales</taxon>
        <taxon>Comamonadaceae</taxon>
        <taxon>Comamonas</taxon>
    </lineage>
</organism>
<gene>
    <name evidence="9" type="primary">rarD</name>
    <name evidence="9" type="ORF">J1777_09505</name>
</gene>
<protein>
    <submittedName>
        <fullName evidence="9">EamA family transporter RarD</fullName>
    </submittedName>
</protein>
<keyword evidence="5 8" id="KW-0812">Transmembrane</keyword>
<evidence type="ECO:0000256" key="2">
    <source>
        <dbReference type="ARBA" id="ARBA00007362"/>
    </source>
</evidence>
<dbReference type="AlphaFoldDB" id="A0A939KE57"/>
<keyword evidence="10" id="KW-1185">Reference proteome</keyword>
<feature type="transmembrane region" description="Helical" evidence="8">
    <location>
        <begin position="71"/>
        <end position="90"/>
    </location>
</feature>
<evidence type="ECO:0000256" key="3">
    <source>
        <dbReference type="ARBA" id="ARBA00022448"/>
    </source>
</evidence>
<evidence type="ECO:0000256" key="5">
    <source>
        <dbReference type="ARBA" id="ARBA00022692"/>
    </source>
</evidence>
<dbReference type="InterPro" id="IPR004626">
    <property type="entry name" value="RarD"/>
</dbReference>
<comment type="subcellular location">
    <subcellularLocation>
        <location evidence="1">Cell membrane</location>
        <topology evidence="1">Multi-pass membrane protein</topology>
    </subcellularLocation>
</comment>
<dbReference type="RefSeq" id="WP_207575495.1">
    <property type="nucleotide sequence ID" value="NZ_JAFNME010000019.1"/>
</dbReference>
<keyword evidence="4" id="KW-1003">Cell membrane</keyword>